<comment type="caution">
    <text evidence="1">The sequence shown here is derived from an EMBL/GenBank/DDBJ whole genome shotgun (WGS) entry which is preliminary data.</text>
</comment>
<name>A0A936NG57_9ACTN</name>
<proteinExistence type="predicted"/>
<organism evidence="1 2">
    <name type="scientific">Candidatus Neomicrothrix subdominans</name>
    <dbReference type="NCBI Taxonomy" id="2954438"/>
    <lineage>
        <taxon>Bacteria</taxon>
        <taxon>Bacillati</taxon>
        <taxon>Actinomycetota</taxon>
        <taxon>Acidimicrobiia</taxon>
        <taxon>Acidimicrobiales</taxon>
        <taxon>Microthrixaceae</taxon>
        <taxon>Candidatus Neomicrothrix</taxon>
    </lineage>
</organism>
<dbReference type="SUPFAM" id="SSF51197">
    <property type="entry name" value="Clavaminate synthase-like"/>
    <property type="match status" value="1"/>
</dbReference>
<dbReference type="Gene3D" id="2.60.120.330">
    <property type="entry name" value="B-lactam Antibiotic, Isopenicillin N Synthase, Chain"/>
    <property type="match status" value="1"/>
</dbReference>
<protein>
    <submittedName>
        <fullName evidence="1">Uncharacterized protein</fullName>
    </submittedName>
</protein>
<dbReference type="InterPro" id="IPR027443">
    <property type="entry name" value="IPNS-like_sf"/>
</dbReference>
<dbReference type="EMBL" id="JADJZA010000008">
    <property type="protein sequence ID" value="MBK9298324.1"/>
    <property type="molecule type" value="Genomic_DNA"/>
</dbReference>
<evidence type="ECO:0000313" key="1">
    <source>
        <dbReference type="EMBL" id="MBK9298324.1"/>
    </source>
</evidence>
<reference evidence="1 2" key="1">
    <citation type="submission" date="2020-10" db="EMBL/GenBank/DDBJ databases">
        <title>Connecting structure to function with the recovery of over 1000 high-quality activated sludge metagenome-assembled genomes encoding full-length rRNA genes using long-read sequencing.</title>
        <authorList>
            <person name="Singleton C.M."/>
            <person name="Petriglieri F."/>
            <person name="Kristensen J.M."/>
            <person name="Kirkegaard R.H."/>
            <person name="Michaelsen T.Y."/>
            <person name="Andersen M.H."/>
            <person name="Karst S.M."/>
            <person name="Dueholm M.S."/>
            <person name="Nielsen P.H."/>
            <person name="Albertsen M."/>
        </authorList>
    </citation>
    <scope>NUCLEOTIDE SEQUENCE [LARGE SCALE GENOMIC DNA]</scope>
    <source>
        <strain evidence="1">Lyne_18-Q3-R50-59_MAXAC.006</strain>
    </source>
</reference>
<gene>
    <name evidence="1" type="ORF">IPN02_16080</name>
</gene>
<accession>A0A936NG57</accession>
<dbReference type="AlphaFoldDB" id="A0A936NG57"/>
<sequence length="258" mass="29037">MTLLPFDVELSRAIERNTSHSRLKVLAATGVVRLRNAPDVCPEGEWLALDYLDWKSGGDTHFAPLASVDGEMNCVGFSSRRRADKDGLWTANARKAPALKRYVEGVGANFGRVRVIRLEPQDRRVAKAMLHRDQNNRYNPDGAGWIVRSWLELSDNPDSYMMLMDSDADGYPDPTTEIRIPLHRGSRFVVDTQRLWHVVVHRGDQPRHALISSFESGPALDSWIRRNRSLPARVATAYPGMGEPLKALRSVARRRVGS</sequence>
<evidence type="ECO:0000313" key="2">
    <source>
        <dbReference type="Proteomes" id="UP000727993"/>
    </source>
</evidence>
<dbReference type="Proteomes" id="UP000727993">
    <property type="component" value="Unassembled WGS sequence"/>
</dbReference>